<evidence type="ECO:0000313" key="2">
    <source>
        <dbReference type="EMBL" id="MFC1400792.1"/>
    </source>
</evidence>
<sequence length="338" mass="38250">MSRHGGPHRRMLLLCAALAVCGLVAVWSARSVPDFRANLLLNLAPEFLGAIVTVLIIQPFLTRIEEERVREHIRLDYPAFCEQVASATDVVFVLDTFSYLFSGRTADRFVRAATAAVGRGAVVRVLLLDPESLAARQRSAEIREDVRREIMRNLRDLHRLQAGLPAGRRDQFQVRLYAAAPSIQLYRWGERMMVSFYPVDRLSGEGQQLEVRVSTPLGSFVAERFADLWANARPMAEVMTQRLVLLHDEGGRSALQLEYVRRQDGHVYISDQRVVVELARRRPRPPRAQIDGRDDEVYELELVDDADESLLASLGADFEEKYGTPVDDVFVRLRPVGL</sequence>
<name>A0ABV6UH65_9ACTN</name>
<comment type="caution">
    <text evidence="2">The sequence shown here is derived from an EMBL/GenBank/DDBJ whole genome shotgun (WGS) entry which is preliminary data.</text>
</comment>
<accession>A0ABV6UH65</accession>
<dbReference type="Proteomes" id="UP001592528">
    <property type="component" value="Unassembled WGS sequence"/>
</dbReference>
<feature type="transmembrane region" description="Helical" evidence="1">
    <location>
        <begin position="47"/>
        <end position="64"/>
    </location>
</feature>
<gene>
    <name evidence="2" type="ORF">ACEZDJ_05785</name>
</gene>
<dbReference type="RefSeq" id="WP_157623720.1">
    <property type="nucleotide sequence ID" value="NZ_JBHEZZ010000002.1"/>
</dbReference>
<keyword evidence="1" id="KW-0472">Membrane</keyword>
<dbReference type="EMBL" id="JBHEZZ010000002">
    <property type="protein sequence ID" value="MFC1400792.1"/>
    <property type="molecule type" value="Genomic_DNA"/>
</dbReference>
<keyword evidence="3" id="KW-1185">Reference proteome</keyword>
<reference evidence="2 3" key="1">
    <citation type="submission" date="2024-09" db="EMBL/GenBank/DDBJ databases">
        <authorList>
            <person name="Lee S.D."/>
        </authorList>
    </citation>
    <scope>NUCLEOTIDE SEQUENCE [LARGE SCALE GENOMIC DNA]</scope>
    <source>
        <strain evidence="2 3">N1-5</strain>
    </source>
</reference>
<keyword evidence="1" id="KW-1133">Transmembrane helix</keyword>
<evidence type="ECO:0000313" key="3">
    <source>
        <dbReference type="Proteomes" id="UP001592528"/>
    </source>
</evidence>
<proteinExistence type="predicted"/>
<keyword evidence="1" id="KW-0812">Transmembrane</keyword>
<evidence type="ECO:0000256" key="1">
    <source>
        <dbReference type="SAM" id="Phobius"/>
    </source>
</evidence>
<protein>
    <submittedName>
        <fullName evidence="2">Uncharacterized protein</fullName>
    </submittedName>
</protein>
<organism evidence="2 3">
    <name type="scientific">Streptacidiphilus cavernicola</name>
    <dbReference type="NCBI Taxonomy" id="3342716"/>
    <lineage>
        <taxon>Bacteria</taxon>
        <taxon>Bacillati</taxon>
        <taxon>Actinomycetota</taxon>
        <taxon>Actinomycetes</taxon>
        <taxon>Kitasatosporales</taxon>
        <taxon>Streptomycetaceae</taxon>
        <taxon>Streptacidiphilus</taxon>
    </lineage>
</organism>